<dbReference type="OrthoDB" id="9808843at2"/>
<feature type="domain" description="Response regulatory" evidence="7">
    <location>
        <begin position="5"/>
        <end position="122"/>
    </location>
</feature>
<dbReference type="AlphaFoldDB" id="D3PW56"/>
<dbReference type="GO" id="GO:0000160">
    <property type="term" value="P:phosphorelay signal transduction system"/>
    <property type="evidence" value="ECO:0007669"/>
    <property type="project" value="InterPro"/>
</dbReference>
<dbReference type="InterPro" id="IPR000792">
    <property type="entry name" value="Tscrpt_reg_LuxR_C"/>
</dbReference>
<dbReference type="PROSITE" id="PS50043">
    <property type="entry name" value="HTH_LUXR_2"/>
    <property type="match status" value="1"/>
</dbReference>
<dbReference type="InterPro" id="IPR039420">
    <property type="entry name" value="WalR-like"/>
</dbReference>
<dbReference type="CDD" id="cd17535">
    <property type="entry name" value="REC_NarL-like"/>
    <property type="match status" value="1"/>
</dbReference>
<dbReference type="SUPFAM" id="SSF52172">
    <property type="entry name" value="CheY-like"/>
    <property type="match status" value="1"/>
</dbReference>
<evidence type="ECO:0000256" key="2">
    <source>
        <dbReference type="ARBA" id="ARBA00023015"/>
    </source>
</evidence>
<dbReference type="Gene3D" id="3.40.50.2300">
    <property type="match status" value="1"/>
</dbReference>
<protein>
    <submittedName>
        <fullName evidence="8">Two component transcriptional regulator, LuxR family</fullName>
    </submittedName>
</protein>
<evidence type="ECO:0000259" key="6">
    <source>
        <dbReference type="PROSITE" id="PS50043"/>
    </source>
</evidence>
<keyword evidence="9" id="KW-1185">Reference proteome</keyword>
<feature type="modified residue" description="4-aspartylphosphate" evidence="5">
    <location>
        <position position="56"/>
    </location>
</feature>
<feature type="domain" description="HTH luxR-type" evidence="6">
    <location>
        <begin position="151"/>
        <end position="216"/>
    </location>
</feature>
<accession>D3PW56</accession>
<dbReference type="HOGENOM" id="CLU_000445_90_10_11"/>
<evidence type="ECO:0000256" key="4">
    <source>
        <dbReference type="ARBA" id="ARBA00023163"/>
    </source>
</evidence>
<dbReference type="GO" id="GO:0006355">
    <property type="term" value="P:regulation of DNA-templated transcription"/>
    <property type="evidence" value="ECO:0007669"/>
    <property type="project" value="InterPro"/>
</dbReference>
<dbReference type="PANTHER" id="PTHR43214:SF24">
    <property type="entry name" value="TRANSCRIPTIONAL REGULATORY PROTEIN NARL-RELATED"/>
    <property type="match status" value="1"/>
</dbReference>
<dbReference type="Proteomes" id="UP000000844">
    <property type="component" value="Chromosome"/>
</dbReference>
<dbReference type="SMART" id="SM00421">
    <property type="entry name" value="HTH_LUXR"/>
    <property type="match status" value="1"/>
</dbReference>
<dbReference type="KEGG" id="sna:Snas_1509"/>
<proteinExistence type="predicted"/>
<evidence type="ECO:0000256" key="5">
    <source>
        <dbReference type="PROSITE-ProRule" id="PRU00169"/>
    </source>
</evidence>
<dbReference type="PANTHER" id="PTHR43214">
    <property type="entry name" value="TWO-COMPONENT RESPONSE REGULATOR"/>
    <property type="match status" value="1"/>
</dbReference>
<dbReference type="Pfam" id="PF00196">
    <property type="entry name" value="GerE"/>
    <property type="match status" value="1"/>
</dbReference>
<sequence length="221" mass="24246">MNPIRLVVADDQKLIRMALSTLAAGEPDIELVAEAADGKAALTAIRDHSPDVLLLDIRMPIMGGLEVLRHIETDPDATVRVIMMTTFDIDQYVFESLEHGAAGFLTKDTDPEFILHAVRVVAAGESLLSPGVTRRVIDRFTRGRHARTGEPHPGLDSLTARETEILGWVATGLSNDEIAERLVVSPATVRTHVGRAMMKLRARDRAQLVVIAYRSDIDIPE</sequence>
<dbReference type="PROSITE" id="PS50110">
    <property type="entry name" value="RESPONSE_REGULATORY"/>
    <property type="match status" value="1"/>
</dbReference>
<evidence type="ECO:0000259" key="7">
    <source>
        <dbReference type="PROSITE" id="PS50110"/>
    </source>
</evidence>
<keyword evidence="4" id="KW-0804">Transcription</keyword>
<dbReference type="SMART" id="SM00448">
    <property type="entry name" value="REC"/>
    <property type="match status" value="1"/>
</dbReference>
<reference evidence="8 9" key="1">
    <citation type="journal article" date="2009" name="Stand. Genomic Sci.">
        <title>Complete genome sequence of Stackebrandtia nassauensis type strain (LLR-40K-21).</title>
        <authorList>
            <person name="Munk C."/>
            <person name="Lapidus A."/>
            <person name="Copeland A."/>
            <person name="Jando M."/>
            <person name="Mayilraj S."/>
            <person name="Glavina Del Rio T."/>
            <person name="Nolan M."/>
            <person name="Chen F."/>
            <person name="Lucas S."/>
            <person name="Tice H."/>
            <person name="Cheng J.F."/>
            <person name="Han C."/>
            <person name="Detter J.C."/>
            <person name="Bruce D."/>
            <person name="Goodwin L."/>
            <person name="Chain P."/>
            <person name="Pitluck S."/>
            <person name="Goker M."/>
            <person name="Ovchinikova G."/>
            <person name="Pati A."/>
            <person name="Ivanova N."/>
            <person name="Mavromatis K."/>
            <person name="Chen A."/>
            <person name="Palaniappan K."/>
            <person name="Land M."/>
            <person name="Hauser L."/>
            <person name="Chang Y.J."/>
            <person name="Jeffries C.D."/>
            <person name="Bristow J."/>
            <person name="Eisen J.A."/>
            <person name="Markowitz V."/>
            <person name="Hugenholtz P."/>
            <person name="Kyrpides N.C."/>
            <person name="Klenk H.P."/>
        </authorList>
    </citation>
    <scope>NUCLEOTIDE SEQUENCE [LARGE SCALE GENOMIC DNA]</scope>
    <source>
        <strain evidence="9">DSM 44728 / CIP 108903 / NRRL B-16338 / NBRC 102104 / LLR-40K-21</strain>
    </source>
</reference>
<keyword evidence="3" id="KW-0238">DNA-binding</keyword>
<gene>
    <name evidence="8" type="ordered locus">Snas_1509</name>
</gene>
<dbReference type="InterPro" id="IPR001789">
    <property type="entry name" value="Sig_transdc_resp-reg_receiver"/>
</dbReference>
<dbReference type="EMBL" id="CP001778">
    <property type="protein sequence ID" value="ADD41213.1"/>
    <property type="molecule type" value="Genomic_DNA"/>
</dbReference>
<evidence type="ECO:0000313" key="8">
    <source>
        <dbReference type="EMBL" id="ADD41213.1"/>
    </source>
</evidence>
<dbReference type="eggNOG" id="COG2197">
    <property type="taxonomic scope" value="Bacteria"/>
</dbReference>
<keyword evidence="2" id="KW-0805">Transcription regulation</keyword>
<dbReference type="PROSITE" id="PS00622">
    <property type="entry name" value="HTH_LUXR_1"/>
    <property type="match status" value="1"/>
</dbReference>
<name>D3PW56_STANL</name>
<dbReference type="RefSeq" id="WP_013016784.1">
    <property type="nucleotide sequence ID" value="NC_013947.1"/>
</dbReference>
<evidence type="ECO:0000256" key="3">
    <source>
        <dbReference type="ARBA" id="ARBA00023125"/>
    </source>
</evidence>
<dbReference type="InterPro" id="IPR016032">
    <property type="entry name" value="Sig_transdc_resp-reg_C-effctor"/>
</dbReference>
<dbReference type="PRINTS" id="PR00038">
    <property type="entry name" value="HTHLUXR"/>
</dbReference>
<keyword evidence="1 5" id="KW-0597">Phosphoprotein</keyword>
<evidence type="ECO:0000256" key="1">
    <source>
        <dbReference type="ARBA" id="ARBA00022553"/>
    </source>
</evidence>
<dbReference type="Pfam" id="PF00072">
    <property type="entry name" value="Response_reg"/>
    <property type="match status" value="1"/>
</dbReference>
<organism evidence="8 9">
    <name type="scientific">Stackebrandtia nassauensis (strain DSM 44728 / CIP 108903 / NRRL B-16338 / NBRC 102104 / LLR-40K-21)</name>
    <dbReference type="NCBI Taxonomy" id="446470"/>
    <lineage>
        <taxon>Bacteria</taxon>
        <taxon>Bacillati</taxon>
        <taxon>Actinomycetota</taxon>
        <taxon>Actinomycetes</taxon>
        <taxon>Glycomycetales</taxon>
        <taxon>Glycomycetaceae</taxon>
        <taxon>Stackebrandtia</taxon>
    </lineage>
</organism>
<dbReference type="InterPro" id="IPR011006">
    <property type="entry name" value="CheY-like_superfamily"/>
</dbReference>
<dbReference type="GO" id="GO:0003677">
    <property type="term" value="F:DNA binding"/>
    <property type="evidence" value="ECO:0007669"/>
    <property type="project" value="UniProtKB-KW"/>
</dbReference>
<evidence type="ECO:0000313" key="9">
    <source>
        <dbReference type="Proteomes" id="UP000000844"/>
    </source>
</evidence>
<dbReference type="InterPro" id="IPR058245">
    <property type="entry name" value="NreC/VraR/RcsB-like_REC"/>
</dbReference>
<dbReference type="STRING" id="446470.Snas_1509"/>
<dbReference type="CDD" id="cd06170">
    <property type="entry name" value="LuxR_C_like"/>
    <property type="match status" value="1"/>
</dbReference>
<dbReference type="SUPFAM" id="SSF46894">
    <property type="entry name" value="C-terminal effector domain of the bipartite response regulators"/>
    <property type="match status" value="1"/>
</dbReference>